<evidence type="ECO:0000313" key="1">
    <source>
        <dbReference type="EMBL" id="CAG8497921.1"/>
    </source>
</evidence>
<evidence type="ECO:0000313" key="2">
    <source>
        <dbReference type="Proteomes" id="UP000789860"/>
    </source>
</evidence>
<keyword evidence="2" id="KW-1185">Reference proteome</keyword>
<comment type="caution">
    <text evidence="1">The sequence shown here is derived from an EMBL/GenBank/DDBJ whole genome shotgun (WGS) entry which is preliminary data.</text>
</comment>
<reference evidence="1" key="1">
    <citation type="submission" date="2021-06" db="EMBL/GenBank/DDBJ databases">
        <authorList>
            <person name="Kallberg Y."/>
            <person name="Tangrot J."/>
            <person name="Rosling A."/>
        </authorList>
    </citation>
    <scope>NUCLEOTIDE SEQUENCE</scope>
    <source>
        <strain evidence="1">AU212A</strain>
    </source>
</reference>
<organism evidence="1 2">
    <name type="scientific">Scutellospora calospora</name>
    <dbReference type="NCBI Taxonomy" id="85575"/>
    <lineage>
        <taxon>Eukaryota</taxon>
        <taxon>Fungi</taxon>
        <taxon>Fungi incertae sedis</taxon>
        <taxon>Mucoromycota</taxon>
        <taxon>Glomeromycotina</taxon>
        <taxon>Glomeromycetes</taxon>
        <taxon>Diversisporales</taxon>
        <taxon>Gigasporaceae</taxon>
        <taxon>Scutellospora</taxon>
    </lineage>
</organism>
<proteinExistence type="predicted"/>
<name>A0ACA9KX84_9GLOM</name>
<protein>
    <submittedName>
        <fullName evidence="1">2263_t:CDS:1</fullName>
    </submittedName>
</protein>
<dbReference type="EMBL" id="CAJVPM010003193">
    <property type="protein sequence ID" value="CAG8497921.1"/>
    <property type="molecule type" value="Genomic_DNA"/>
</dbReference>
<dbReference type="Proteomes" id="UP000789860">
    <property type="component" value="Unassembled WGS sequence"/>
</dbReference>
<gene>
    <name evidence="1" type="ORF">SCALOS_LOCUS3110</name>
</gene>
<accession>A0ACA9KX84</accession>
<sequence length="566" mass="65176">MLEQMFLQGKIHAKDRMMAKDMHVRLKEFADNGELEQDEVPKVSTIQRWISQYHKTFLDQATRTALQSNLGEDISEGRLILAVVFFKLSRRTKLNEPPLVYYRFPIIGHTWSFVTDCEKLMLESREKYGETFSLYVLGQVMTVVGKETTHEVLKKDQDFNFNEGFRTLVPFHSVFSHLTSLDKNHKIIRDYVVGKLKYLTSRLQKNIIKAIDLYIGECVEPKVIRDPPKTLSDIIAIPIANIIVGEDCCNYEDILETFKTLTHSVMKIFFVPPILSFIHPWLHKQFVTIPLRFGWNPISNHRKLIISRIKPIIEKRLYDKKRLGDAWIAPLDALQCYLDDPETTPDLDPNNVNYNYIADAIGHFIVAAMATTSDSATQNKQQYWQELYQEAQNINNQYDGNELTSNDIARMVKLDNFVKESLRLSIGVVGLPHKCISKSYYTFANEYQVPSDRIVILNFSDTNNDEELQGPNPTEFNAYRHLERNSPASKLERNFLTFGGGKHACPGRFLAVDGIKVFLHKVILKYDIRTETKGTENIETKKVYFGPLPGPIKGGIVFENRKEIAN</sequence>